<reference evidence="2 3" key="1">
    <citation type="submission" date="2019-07" db="EMBL/GenBank/DDBJ databases">
        <title>WGS assembly of Gossypium mustelinum.</title>
        <authorList>
            <person name="Chen Z.J."/>
            <person name="Sreedasyam A."/>
            <person name="Ando A."/>
            <person name="Song Q."/>
            <person name="De L."/>
            <person name="Hulse-Kemp A."/>
            <person name="Ding M."/>
            <person name="Ye W."/>
            <person name="Kirkbride R."/>
            <person name="Jenkins J."/>
            <person name="Plott C."/>
            <person name="Lovell J."/>
            <person name="Lin Y.-M."/>
            <person name="Vaughn R."/>
            <person name="Liu B."/>
            <person name="Li W."/>
            <person name="Simpson S."/>
            <person name="Scheffler B."/>
            <person name="Saski C."/>
            <person name="Grover C."/>
            <person name="Hu G."/>
            <person name="Conover J."/>
            <person name="Carlson J."/>
            <person name="Shu S."/>
            <person name="Boston L."/>
            <person name="Williams M."/>
            <person name="Peterson D."/>
            <person name="Mcgee K."/>
            <person name="Jones D."/>
            <person name="Wendel J."/>
            <person name="Stelly D."/>
            <person name="Grimwood J."/>
            <person name="Schmutz J."/>
        </authorList>
    </citation>
    <scope>NUCLEOTIDE SEQUENCE [LARGE SCALE GENOMIC DNA]</scope>
    <source>
        <strain evidence="2">1408120.09</strain>
    </source>
</reference>
<gene>
    <name evidence="2" type="ORF">E1A91_A07G122800v1</name>
</gene>
<name>A0A5D2YJ66_GOSMU</name>
<accession>A0A5D2YJ66</accession>
<feature type="compositionally biased region" description="Low complexity" evidence="1">
    <location>
        <begin position="16"/>
        <end position="27"/>
    </location>
</feature>
<organism evidence="2 3">
    <name type="scientific">Gossypium mustelinum</name>
    <name type="common">Cotton</name>
    <name type="synonym">Gossypium caicoense</name>
    <dbReference type="NCBI Taxonomy" id="34275"/>
    <lineage>
        <taxon>Eukaryota</taxon>
        <taxon>Viridiplantae</taxon>
        <taxon>Streptophyta</taxon>
        <taxon>Embryophyta</taxon>
        <taxon>Tracheophyta</taxon>
        <taxon>Spermatophyta</taxon>
        <taxon>Magnoliopsida</taxon>
        <taxon>eudicotyledons</taxon>
        <taxon>Gunneridae</taxon>
        <taxon>Pentapetalae</taxon>
        <taxon>rosids</taxon>
        <taxon>malvids</taxon>
        <taxon>Malvales</taxon>
        <taxon>Malvaceae</taxon>
        <taxon>Malvoideae</taxon>
        <taxon>Gossypium</taxon>
    </lineage>
</organism>
<proteinExistence type="predicted"/>
<feature type="region of interest" description="Disordered" evidence="1">
    <location>
        <begin position="1"/>
        <end position="63"/>
    </location>
</feature>
<sequence>MDSGVGYVRGRTLRPSLQSSGLSSNNGRWPPLHAPTRRRTRRSEGQKSFLLQSKHSNHKISGGDEGDVLRLVLVARVEG</sequence>
<keyword evidence="3" id="KW-1185">Reference proteome</keyword>
<protein>
    <submittedName>
        <fullName evidence="2">Uncharacterized protein</fullName>
    </submittedName>
</protein>
<dbReference type="AlphaFoldDB" id="A0A5D2YJ66"/>
<evidence type="ECO:0000256" key="1">
    <source>
        <dbReference type="SAM" id="MobiDB-lite"/>
    </source>
</evidence>
<dbReference type="Proteomes" id="UP000323597">
    <property type="component" value="Chromosome A07"/>
</dbReference>
<dbReference type="EMBL" id="CM017642">
    <property type="protein sequence ID" value="TYJ26488.1"/>
    <property type="molecule type" value="Genomic_DNA"/>
</dbReference>
<evidence type="ECO:0000313" key="2">
    <source>
        <dbReference type="EMBL" id="TYJ26488.1"/>
    </source>
</evidence>
<evidence type="ECO:0000313" key="3">
    <source>
        <dbReference type="Proteomes" id="UP000323597"/>
    </source>
</evidence>